<comment type="caution">
    <text evidence="1">The sequence shown here is derived from an EMBL/GenBank/DDBJ whole genome shotgun (WGS) entry which is preliminary data.</text>
</comment>
<evidence type="ECO:0000313" key="2">
    <source>
        <dbReference type="Proteomes" id="UP000251135"/>
    </source>
</evidence>
<reference evidence="1 2" key="1">
    <citation type="submission" date="2017-02" db="EMBL/GenBank/DDBJ databases">
        <title>Arcobacter caeni sp. nov, a new Arcobacter species isolated from reclaimed water.</title>
        <authorList>
            <person name="Figueras M.J."/>
            <person name="Perez-Cataluna A."/>
            <person name="Salas-Masso N."/>
        </authorList>
    </citation>
    <scope>NUCLEOTIDE SEQUENCE [LARGE SCALE GENOMIC DNA]</scope>
    <source>
        <strain evidence="1 2">RW17-10</strain>
    </source>
</reference>
<protein>
    <submittedName>
        <fullName evidence="1">Uncharacterized protein</fullName>
    </submittedName>
</protein>
<dbReference type="OrthoDB" id="9802901at2"/>
<dbReference type="EMBL" id="MUXE01000004">
    <property type="protein sequence ID" value="PUE65483.1"/>
    <property type="molecule type" value="Genomic_DNA"/>
</dbReference>
<keyword evidence="2" id="KW-1185">Reference proteome</keyword>
<accession>A0A363D2M4</accession>
<organism evidence="1 2">
    <name type="scientific">Arcobacter caeni</name>
    <dbReference type="NCBI Taxonomy" id="1912877"/>
    <lineage>
        <taxon>Bacteria</taxon>
        <taxon>Pseudomonadati</taxon>
        <taxon>Campylobacterota</taxon>
        <taxon>Epsilonproteobacteria</taxon>
        <taxon>Campylobacterales</taxon>
        <taxon>Arcobacteraceae</taxon>
        <taxon>Arcobacter</taxon>
    </lineage>
</organism>
<evidence type="ECO:0000313" key="1">
    <source>
        <dbReference type="EMBL" id="PUE65483.1"/>
    </source>
</evidence>
<dbReference type="Proteomes" id="UP000251135">
    <property type="component" value="Unassembled WGS sequence"/>
</dbReference>
<dbReference type="RefSeq" id="WP_108558357.1">
    <property type="nucleotide sequence ID" value="NZ_MUXE01000004.1"/>
</dbReference>
<proteinExistence type="predicted"/>
<dbReference type="AlphaFoldDB" id="A0A363D2M4"/>
<gene>
    <name evidence="1" type="ORF">B0174_03950</name>
</gene>
<name>A0A363D2M4_9BACT</name>
<sequence>MPINERNDTYKHENGLQEKKENSITNSKSLVTKVEQLFKAHPDIKRITLYEPDNTLRINGAPAVKLPNGKLVIAPDLLCELHDGNFFWIEVKDKCQRFYKHDTGADIHQILGFYQIDYYCNQPVLMVFQDSTLERCTVKNANEDLKEEFKKRWQKFEGEPYGNWLRNSLILDTTTKYPMIAREKSRELDMYIFYFDISVFSKLNSIDLLKELSKLQKVDIKAYEGENLLTFESLIKKSIGGNDDYKCESISNLLPICQSCNKSFTPRTQNAVLCIDCWKKQHGYS</sequence>